<feature type="transmembrane region" description="Helical" evidence="12">
    <location>
        <begin position="233"/>
        <end position="250"/>
    </location>
</feature>
<keyword evidence="3 12" id="KW-0132">Cell division</keyword>
<evidence type="ECO:0000256" key="11">
    <source>
        <dbReference type="ARBA" id="ARBA00023316"/>
    </source>
</evidence>
<protein>
    <recommendedName>
        <fullName evidence="12 13">Phospho-N-acetylmuramoyl-pentapeptide-transferase</fullName>
        <ecNumber evidence="12 13">2.7.8.13</ecNumber>
    </recommendedName>
    <alternativeName>
        <fullName evidence="12">UDP-MurNAc-pentapeptide phosphotransferase</fullName>
    </alternativeName>
</protein>
<name>A0ABS1GFK6_9AQUI</name>
<dbReference type="InterPro" id="IPR018480">
    <property type="entry name" value="PNAcMuramoyl-5peptid_Trfase_CS"/>
</dbReference>
<dbReference type="Pfam" id="PF00953">
    <property type="entry name" value="Glycos_transf_4"/>
    <property type="match status" value="1"/>
</dbReference>
<feature type="transmembrane region" description="Helical" evidence="12">
    <location>
        <begin position="20"/>
        <end position="41"/>
    </location>
</feature>
<keyword evidence="12" id="KW-0479">Metal-binding</keyword>
<dbReference type="PANTHER" id="PTHR22926:SF5">
    <property type="entry name" value="PHOSPHO-N-ACETYLMURAMOYL-PENTAPEPTIDE-TRANSFERASE HOMOLOG"/>
    <property type="match status" value="1"/>
</dbReference>
<dbReference type="InterPro" id="IPR003524">
    <property type="entry name" value="PNAcMuramoyl-5peptid_Trfase"/>
</dbReference>
<keyword evidence="10 12" id="KW-0131">Cell cycle</keyword>
<evidence type="ECO:0000256" key="13">
    <source>
        <dbReference type="NCBIfam" id="TIGR00445"/>
    </source>
</evidence>
<evidence type="ECO:0000256" key="1">
    <source>
        <dbReference type="ARBA" id="ARBA00004141"/>
    </source>
</evidence>
<keyword evidence="5 12" id="KW-0812">Transmembrane</keyword>
<keyword evidence="6 12" id="KW-0133">Cell shape</keyword>
<feature type="transmembrane region" description="Helical" evidence="12">
    <location>
        <begin position="94"/>
        <end position="112"/>
    </location>
</feature>
<gene>
    <name evidence="12" type="primary">mraY</name>
    <name evidence="14" type="ORF">GWK41_00585</name>
</gene>
<keyword evidence="8 12" id="KW-1133">Transmembrane helix</keyword>
<evidence type="ECO:0000256" key="3">
    <source>
        <dbReference type="ARBA" id="ARBA00022618"/>
    </source>
</evidence>
<keyword evidence="4 12" id="KW-0808">Transferase</keyword>
<dbReference type="NCBIfam" id="TIGR00445">
    <property type="entry name" value="mraY"/>
    <property type="match status" value="1"/>
</dbReference>
<evidence type="ECO:0000256" key="4">
    <source>
        <dbReference type="ARBA" id="ARBA00022679"/>
    </source>
</evidence>
<comment type="cofactor">
    <cofactor evidence="12">
        <name>Mg(2+)</name>
        <dbReference type="ChEBI" id="CHEBI:18420"/>
    </cofactor>
</comment>
<feature type="transmembrane region" description="Helical" evidence="12">
    <location>
        <begin position="162"/>
        <end position="181"/>
    </location>
</feature>
<dbReference type="PANTHER" id="PTHR22926">
    <property type="entry name" value="PHOSPHO-N-ACETYLMURAMOYL-PENTAPEPTIDE-TRANSFERASE"/>
    <property type="match status" value="1"/>
</dbReference>
<dbReference type="Proteomes" id="UP000772812">
    <property type="component" value="Unassembled WGS sequence"/>
</dbReference>
<evidence type="ECO:0000256" key="2">
    <source>
        <dbReference type="ARBA" id="ARBA00005583"/>
    </source>
</evidence>
<dbReference type="InterPro" id="IPR000715">
    <property type="entry name" value="Glycosyl_transferase_4"/>
</dbReference>
<feature type="transmembrane region" description="Helical" evidence="12">
    <location>
        <begin position="132"/>
        <end position="150"/>
    </location>
</feature>
<organism evidence="14 15">
    <name type="scientific">Persephonella atlantica</name>
    <dbReference type="NCBI Taxonomy" id="2699429"/>
    <lineage>
        <taxon>Bacteria</taxon>
        <taxon>Pseudomonadati</taxon>
        <taxon>Aquificota</taxon>
        <taxon>Aquificia</taxon>
        <taxon>Aquificales</taxon>
        <taxon>Hydrogenothermaceae</taxon>
        <taxon>Persephonella</taxon>
    </lineage>
</organism>
<evidence type="ECO:0000256" key="7">
    <source>
        <dbReference type="ARBA" id="ARBA00022984"/>
    </source>
</evidence>
<evidence type="ECO:0000313" key="14">
    <source>
        <dbReference type="EMBL" id="MBK3331557.1"/>
    </source>
</evidence>
<sequence>MLYHLLYQYFDINLFKYITFRGFYALITSFFISLLIGPYIIRRLKLFQRKEGGYVREYTPDGHAGKKHTPTMGGILIVFSVLLSTILWCRLDNFYIWITLFAMVSFAILGGWDDYQKIKTKRGISAKVKFAIQLLLASVIAVALFLYPAFDSVLYFPFFKNLFIDLGFLYIPFIIFVIVGTSNAVNLTDGLDGLAIGPSLIAIGTFTFFAYIAGHHKLASYLHLPYIAGSGELTVFLMAFLGAGLGFLWFNSFPAEVFMGDAGSLSIGAVLGTVAVITKQEIVLAIVGGIFVVETLSVILQVAYFKITGKRLFLMAPIHHHFEKKGIEEPKIVTRVWVISILLAIIALSTLKIR</sequence>
<keyword evidence="12" id="KW-0460">Magnesium</keyword>
<feature type="transmembrane region" description="Helical" evidence="12">
    <location>
        <begin position="193"/>
        <end position="213"/>
    </location>
</feature>
<keyword evidence="15" id="KW-1185">Reference proteome</keyword>
<keyword evidence="12" id="KW-1003">Cell membrane</keyword>
<comment type="function">
    <text evidence="12">Catalyzes the initial step of the lipid cycle reactions in the biosynthesis of the cell wall peptidoglycan: transfers peptidoglycan precursor phospho-MurNAc-pentapeptide from UDP-MurNAc-pentapeptide onto the lipid carrier undecaprenyl phosphate, yielding undecaprenyl-pyrophosphoryl-MurNAc-pentapeptide, known as lipid I.</text>
</comment>
<keyword evidence="7 12" id="KW-0573">Peptidoglycan synthesis</keyword>
<keyword evidence="11 12" id="KW-0961">Cell wall biogenesis/degradation</keyword>
<dbReference type="EC" id="2.7.8.13" evidence="12 13"/>
<dbReference type="Pfam" id="PF10555">
    <property type="entry name" value="MraY_sig1"/>
    <property type="match status" value="1"/>
</dbReference>
<dbReference type="EMBL" id="JAACYA010000001">
    <property type="protein sequence ID" value="MBK3331557.1"/>
    <property type="molecule type" value="Genomic_DNA"/>
</dbReference>
<feature type="transmembrane region" description="Helical" evidence="12">
    <location>
        <begin position="71"/>
        <end position="88"/>
    </location>
</feature>
<comment type="pathway">
    <text evidence="12">Cell wall biogenesis; peptidoglycan biosynthesis.</text>
</comment>
<accession>A0ABS1GFK6</accession>
<evidence type="ECO:0000256" key="10">
    <source>
        <dbReference type="ARBA" id="ARBA00023306"/>
    </source>
</evidence>
<evidence type="ECO:0000313" key="15">
    <source>
        <dbReference type="Proteomes" id="UP000772812"/>
    </source>
</evidence>
<feature type="transmembrane region" description="Helical" evidence="12">
    <location>
        <begin position="283"/>
        <end position="305"/>
    </location>
</feature>
<feature type="transmembrane region" description="Helical" evidence="12">
    <location>
        <begin position="332"/>
        <end position="351"/>
    </location>
</feature>
<evidence type="ECO:0000256" key="9">
    <source>
        <dbReference type="ARBA" id="ARBA00023136"/>
    </source>
</evidence>
<evidence type="ECO:0000256" key="8">
    <source>
        <dbReference type="ARBA" id="ARBA00022989"/>
    </source>
</evidence>
<dbReference type="RefSeq" id="WP_200672975.1">
    <property type="nucleotide sequence ID" value="NZ_JAACYA010000001.1"/>
</dbReference>
<comment type="caution">
    <text evidence="14">The sequence shown here is derived from an EMBL/GenBank/DDBJ whole genome shotgun (WGS) entry which is preliminary data.</text>
</comment>
<evidence type="ECO:0000256" key="6">
    <source>
        <dbReference type="ARBA" id="ARBA00022960"/>
    </source>
</evidence>
<dbReference type="GO" id="GO:0016740">
    <property type="term" value="F:transferase activity"/>
    <property type="evidence" value="ECO:0007669"/>
    <property type="project" value="UniProtKB-KW"/>
</dbReference>
<dbReference type="PROSITE" id="PS01348">
    <property type="entry name" value="MRAY_2"/>
    <property type="match status" value="1"/>
</dbReference>
<dbReference type="HAMAP" id="MF_00038">
    <property type="entry name" value="MraY"/>
    <property type="match status" value="1"/>
</dbReference>
<dbReference type="CDD" id="cd06852">
    <property type="entry name" value="GT_MraY"/>
    <property type="match status" value="1"/>
</dbReference>
<proteinExistence type="inferred from homology"/>
<comment type="catalytic activity">
    <reaction evidence="12">
        <text>UDP-N-acetyl-alpha-D-muramoyl-L-alanyl-gamma-D-glutamyl-meso-2,6-diaminopimeloyl-D-alanyl-D-alanine + di-trans,octa-cis-undecaprenyl phosphate = di-trans,octa-cis-undecaprenyl diphospho-N-acetyl-alpha-D-muramoyl-L-alanyl-D-glutamyl-meso-2,6-diaminopimeloyl-D-alanyl-D-alanine + UMP</text>
        <dbReference type="Rhea" id="RHEA:28386"/>
        <dbReference type="ChEBI" id="CHEBI:57865"/>
        <dbReference type="ChEBI" id="CHEBI:60392"/>
        <dbReference type="ChEBI" id="CHEBI:61386"/>
        <dbReference type="ChEBI" id="CHEBI:61387"/>
        <dbReference type="EC" id="2.7.8.13"/>
    </reaction>
</comment>
<evidence type="ECO:0000256" key="5">
    <source>
        <dbReference type="ARBA" id="ARBA00022692"/>
    </source>
</evidence>
<evidence type="ECO:0000256" key="12">
    <source>
        <dbReference type="HAMAP-Rule" id="MF_00038"/>
    </source>
</evidence>
<reference evidence="14 15" key="1">
    <citation type="journal article" date="2021" name="Syst. Appl. Microbiol.">
        <title>Persephonella atlantica sp. nov.: How to adapt to physico-chemical gradients in high temperature hydrothermal habitats.</title>
        <authorList>
            <person name="Francois D.X."/>
            <person name="Godfroy A."/>
            <person name="Mathien C."/>
            <person name="Aube J."/>
            <person name="Cathalot C."/>
            <person name="Lesongeur F."/>
            <person name="L'Haridon S."/>
            <person name="Philippon X."/>
            <person name="Roussel E.G."/>
        </authorList>
    </citation>
    <scope>NUCLEOTIDE SEQUENCE [LARGE SCALE GENOMIC DNA]</scope>
    <source>
        <strain evidence="14 15">MO1340</strain>
    </source>
</reference>
<comment type="similarity">
    <text evidence="2 12">Belongs to the glycosyltransferase 4 family. MraY subfamily.</text>
</comment>
<dbReference type="PROSITE" id="PS01347">
    <property type="entry name" value="MRAY_1"/>
    <property type="match status" value="1"/>
</dbReference>
<keyword evidence="9 12" id="KW-0472">Membrane</keyword>
<comment type="subcellular location">
    <subcellularLocation>
        <location evidence="12">Cell membrane</location>
        <topology evidence="12">Multi-pass membrane protein</topology>
    </subcellularLocation>
    <subcellularLocation>
        <location evidence="1">Membrane</location>
        <topology evidence="1">Multi-pass membrane protein</topology>
    </subcellularLocation>
</comment>